<dbReference type="Proteomes" id="UP000499080">
    <property type="component" value="Unassembled WGS sequence"/>
</dbReference>
<sequence>MGINGAFDNIQHQSIVNCLDNLNCPLNIRNSFENLLQSRKVILIMQEDQAAREQKQGCPQAFCSGPALRKLVANDLLNQDWPTHTSIQAFADDFILVIKPERKKIFE</sequence>
<proteinExistence type="predicted"/>
<dbReference type="InterPro" id="IPR000477">
    <property type="entry name" value="RT_dom"/>
</dbReference>
<dbReference type="AlphaFoldDB" id="A0A4Y2GDY2"/>
<comment type="caution">
    <text evidence="2">The sequence shown here is derived from an EMBL/GenBank/DDBJ whole genome shotgun (WGS) entry which is preliminary data.</text>
</comment>
<feature type="domain" description="Reverse transcriptase" evidence="1">
    <location>
        <begin position="1"/>
        <end position="107"/>
    </location>
</feature>
<protein>
    <recommendedName>
        <fullName evidence="1">Reverse transcriptase domain-containing protein</fullName>
    </recommendedName>
</protein>
<keyword evidence="3" id="KW-1185">Reference proteome</keyword>
<evidence type="ECO:0000313" key="2">
    <source>
        <dbReference type="EMBL" id="GBM51813.1"/>
    </source>
</evidence>
<organism evidence="2 3">
    <name type="scientific">Araneus ventricosus</name>
    <name type="common">Orbweaver spider</name>
    <name type="synonym">Epeira ventricosa</name>
    <dbReference type="NCBI Taxonomy" id="182803"/>
    <lineage>
        <taxon>Eukaryota</taxon>
        <taxon>Metazoa</taxon>
        <taxon>Ecdysozoa</taxon>
        <taxon>Arthropoda</taxon>
        <taxon>Chelicerata</taxon>
        <taxon>Arachnida</taxon>
        <taxon>Araneae</taxon>
        <taxon>Araneomorphae</taxon>
        <taxon>Entelegynae</taxon>
        <taxon>Araneoidea</taxon>
        <taxon>Araneidae</taxon>
        <taxon>Araneus</taxon>
    </lineage>
</organism>
<gene>
    <name evidence="2" type="ORF">AVEN_52631_1</name>
</gene>
<dbReference type="EMBL" id="BGPR01254261">
    <property type="protein sequence ID" value="GBM51813.1"/>
    <property type="molecule type" value="Genomic_DNA"/>
</dbReference>
<dbReference type="PROSITE" id="PS50878">
    <property type="entry name" value="RT_POL"/>
    <property type="match status" value="1"/>
</dbReference>
<dbReference type="Pfam" id="PF00078">
    <property type="entry name" value="RVT_1"/>
    <property type="match status" value="1"/>
</dbReference>
<evidence type="ECO:0000313" key="3">
    <source>
        <dbReference type="Proteomes" id="UP000499080"/>
    </source>
</evidence>
<name>A0A4Y2GDY2_ARAVE</name>
<accession>A0A4Y2GDY2</accession>
<dbReference type="OrthoDB" id="6437148at2759"/>
<reference evidence="2 3" key="1">
    <citation type="journal article" date="2019" name="Sci. Rep.">
        <title>Orb-weaving spider Araneus ventricosus genome elucidates the spidroin gene catalogue.</title>
        <authorList>
            <person name="Kono N."/>
            <person name="Nakamura H."/>
            <person name="Ohtoshi R."/>
            <person name="Moran D.A.P."/>
            <person name="Shinohara A."/>
            <person name="Yoshida Y."/>
            <person name="Fujiwara M."/>
            <person name="Mori M."/>
            <person name="Tomita M."/>
            <person name="Arakawa K."/>
        </authorList>
    </citation>
    <scope>NUCLEOTIDE SEQUENCE [LARGE SCALE GENOMIC DNA]</scope>
</reference>
<evidence type="ECO:0000259" key="1">
    <source>
        <dbReference type="PROSITE" id="PS50878"/>
    </source>
</evidence>